<dbReference type="Proteomes" id="UP000828390">
    <property type="component" value="Unassembled WGS sequence"/>
</dbReference>
<organism evidence="1 2">
    <name type="scientific">Dreissena polymorpha</name>
    <name type="common">Zebra mussel</name>
    <name type="synonym">Mytilus polymorpha</name>
    <dbReference type="NCBI Taxonomy" id="45954"/>
    <lineage>
        <taxon>Eukaryota</taxon>
        <taxon>Metazoa</taxon>
        <taxon>Spiralia</taxon>
        <taxon>Lophotrochozoa</taxon>
        <taxon>Mollusca</taxon>
        <taxon>Bivalvia</taxon>
        <taxon>Autobranchia</taxon>
        <taxon>Heteroconchia</taxon>
        <taxon>Euheterodonta</taxon>
        <taxon>Imparidentia</taxon>
        <taxon>Neoheterodontei</taxon>
        <taxon>Myida</taxon>
        <taxon>Dreissenoidea</taxon>
        <taxon>Dreissenidae</taxon>
        <taxon>Dreissena</taxon>
    </lineage>
</organism>
<dbReference type="PANTHER" id="PTHR33173">
    <property type="match status" value="1"/>
</dbReference>
<reference evidence="1" key="2">
    <citation type="submission" date="2020-11" db="EMBL/GenBank/DDBJ databases">
        <authorList>
            <person name="McCartney M.A."/>
            <person name="Auch B."/>
            <person name="Kono T."/>
            <person name="Mallez S."/>
            <person name="Becker A."/>
            <person name="Gohl D.M."/>
            <person name="Silverstein K.A.T."/>
            <person name="Koren S."/>
            <person name="Bechman K.B."/>
            <person name="Herman A."/>
            <person name="Abrahante J.E."/>
            <person name="Garbe J."/>
        </authorList>
    </citation>
    <scope>NUCLEOTIDE SEQUENCE</scope>
    <source>
        <strain evidence="1">Duluth1</strain>
        <tissue evidence="1">Whole animal</tissue>
    </source>
</reference>
<accession>A0A9D4FT67</accession>
<gene>
    <name evidence="1" type="ORF">DPMN_156905</name>
</gene>
<reference evidence="1" key="1">
    <citation type="journal article" date="2019" name="bioRxiv">
        <title>The Genome of the Zebra Mussel, Dreissena polymorpha: A Resource for Invasive Species Research.</title>
        <authorList>
            <person name="McCartney M.A."/>
            <person name="Auch B."/>
            <person name="Kono T."/>
            <person name="Mallez S."/>
            <person name="Zhang Y."/>
            <person name="Obille A."/>
            <person name="Becker A."/>
            <person name="Abrahante J.E."/>
            <person name="Garbe J."/>
            <person name="Badalamenti J.P."/>
            <person name="Herman A."/>
            <person name="Mangelson H."/>
            <person name="Liachko I."/>
            <person name="Sullivan S."/>
            <person name="Sone E.D."/>
            <person name="Koren S."/>
            <person name="Silverstein K.A.T."/>
            <person name="Beckman K.B."/>
            <person name="Gohl D.M."/>
        </authorList>
    </citation>
    <scope>NUCLEOTIDE SEQUENCE</scope>
    <source>
        <strain evidence="1">Duluth1</strain>
        <tissue evidence="1">Whole animal</tissue>
    </source>
</reference>
<evidence type="ECO:0000313" key="2">
    <source>
        <dbReference type="Proteomes" id="UP000828390"/>
    </source>
</evidence>
<keyword evidence="2" id="KW-1185">Reference proteome</keyword>
<protein>
    <submittedName>
        <fullName evidence="1">Uncharacterized protein</fullName>
    </submittedName>
</protein>
<dbReference type="AlphaFoldDB" id="A0A9D4FT67"/>
<comment type="caution">
    <text evidence="1">The sequence shown here is derived from an EMBL/GenBank/DDBJ whole genome shotgun (WGS) entry which is preliminary data.</text>
</comment>
<sequence length="185" mass="21900">MLISHLFKGNSVNTSSTEGLEQRGKWHYKIFFDLETGGGKIRGHVGDCGIMAELLEKVGANEDIDKVWAYQRPLSKWQITQFNFFHMFVVFKTRTWWWSIEKNRERIYVHRSLNESVVKDYCRNGTSLSSRTIIDEDDGGMDVHDFLYWLLINEELQKEYQYSYSNCKHFARAVFHRVAKTKQMI</sequence>
<dbReference type="EMBL" id="JAIWYP010000007">
    <property type="protein sequence ID" value="KAH3803204.1"/>
    <property type="molecule type" value="Genomic_DNA"/>
</dbReference>
<evidence type="ECO:0000313" key="1">
    <source>
        <dbReference type="EMBL" id="KAH3803204.1"/>
    </source>
</evidence>
<name>A0A9D4FT67_DREPO</name>
<dbReference type="PANTHER" id="PTHR33173:SF2">
    <property type="entry name" value="MYND-TYPE DOMAIN-CONTAINING PROTEIN"/>
    <property type="match status" value="1"/>
</dbReference>
<proteinExistence type="predicted"/>